<proteinExistence type="predicted"/>
<dbReference type="EMBL" id="CAJPVJ010005199">
    <property type="protein sequence ID" value="CAG2169332.1"/>
    <property type="molecule type" value="Genomic_DNA"/>
</dbReference>
<dbReference type="OrthoDB" id="6504156at2759"/>
<dbReference type="EMBL" id="OC920024">
    <property type="protein sequence ID" value="CAD7652145.1"/>
    <property type="molecule type" value="Genomic_DNA"/>
</dbReference>
<dbReference type="PANTHER" id="PTHR33964:SF1">
    <property type="entry name" value="RE45066P"/>
    <property type="match status" value="1"/>
</dbReference>
<feature type="signal peptide" evidence="1">
    <location>
        <begin position="1"/>
        <end position="20"/>
    </location>
</feature>
<gene>
    <name evidence="2" type="ORF">ONB1V03_LOCUS8810</name>
</gene>
<dbReference type="PANTHER" id="PTHR33964">
    <property type="entry name" value="RE45066P-RELATED"/>
    <property type="match status" value="1"/>
</dbReference>
<keyword evidence="3" id="KW-1185">Reference proteome</keyword>
<evidence type="ECO:0000313" key="3">
    <source>
        <dbReference type="Proteomes" id="UP000728032"/>
    </source>
</evidence>
<dbReference type="Proteomes" id="UP000728032">
    <property type="component" value="Unassembled WGS sequence"/>
</dbReference>
<evidence type="ECO:0000256" key="1">
    <source>
        <dbReference type="SAM" id="SignalP"/>
    </source>
</evidence>
<protein>
    <submittedName>
        <fullName evidence="2">Uncharacterized protein</fullName>
    </submittedName>
</protein>
<sequence length="244" mass="27037">MYLSLAVLLCVACTIYMVNCQAASNKAFCKSSTSADTCLMHLLLIGDPKYVFPENMDSMNKQCSGVKSYEKCIKDYASKCLPSFPKQVTSVMAYGVAKTNKGYCSNKRRKEAFISIGKCGNKVKSKVDVCMRQYIDNLQGSENHPDVKERIPLACCNYYRLKGCIMNHVETQGQPLCSESVSTEIENIVDGYANDVLNLLCGDYTEESDKCVKLLPKTPKKLPAQKSPKSLLHPLINIIASVPQ</sequence>
<feature type="chain" id="PRO_5036211354" evidence="1">
    <location>
        <begin position="21"/>
        <end position="244"/>
    </location>
</feature>
<evidence type="ECO:0000313" key="2">
    <source>
        <dbReference type="EMBL" id="CAD7652145.1"/>
    </source>
</evidence>
<dbReference type="AlphaFoldDB" id="A0A7R9M237"/>
<name>A0A7R9M237_9ACAR</name>
<reference evidence="2" key="1">
    <citation type="submission" date="2020-11" db="EMBL/GenBank/DDBJ databases">
        <authorList>
            <person name="Tran Van P."/>
        </authorList>
    </citation>
    <scope>NUCLEOTIDE SEQUENCE</scope>
</reference>
<keyword evidence="1" id="KW-0732">Signal</keyword>
<accession>A0A7R9M237</accession>
<organism evidence="2">
    <name type="scientific">Oppiella nova</name>
    <dbReference type="NCBI Taxonomy" id="334625"/>
    <lineage>
        <taxon>Eukaryota</taxon>
        <taxon>Metazoa</taxon>
        <taxon>Ecdysozoa</taxon>
        <taxon>Arthropoda</taxon>
        <taxon>Chelicerata</taxon>
        <taxon>Arachnida</taxon>
        <taxon>Acari</taxon>
        <taxon>Acariformes</taxon>
        <taxon>Sarcoptiformes</taxon>
        <taxon>Oribatida</taxon>
        <taxon>Brachypylina</taxon>
        <taxon>Oppioidea</taxon>
        <taxon>Oppiidae</taxon>
        <taxon>Oppiella</taxon>
    </lineage>
</organism>